<sequence>MDCLFDASGFIDANLLGSRAQEALRDYDPVESLTEDLKVLNLQKAVVEEEKLEAIRAKLKDEEDLKSAKLDALGKEKDEEIERLKRRESQCEELTDDAKGVVFATEGALKAQLAILVPDFDNA</sequence>
<evidence type="ECO:0000256" key="1">
    <source>
        <dbReference type="SAM" id="Coils"/>
    </source>
</evidence>
<keyword evidence="1" id="KW-0175">Coiled coil</keyword>
<protein>
    <submittedName>
        <fullName evidence="2">Uncharacterized protein</fullName>
    </submittedName>
</protein>
<dbReference type="EMBL" id="JASCZI010030312">
    <property type="protein sequence ID" value="MED6121108.1"/>
    <property type="molecule type" value="Genomic_DNA"/>
</dbReference>
<organism evidence="2 3">
    <name type="scientific">Stylosanthes scabra</name>
    <dbReference type="NCBI Taxonomy" id="79078"/>
    <lineage>
        <taxon>Eukaryota</taxon>
        <taxon>Viridiplantae</taxon>
        <taxon>Streptophyta</taxon>
        <taxon>Embryophyta</taxon>
        <taxon>Tracheophyta</taxon>
        <taxon>Spermatophyta</taxon>
        <taxon>Magnoliopsida</taxon>
        <taxon>eudicotyledons</taxon>
        <taxon>Gunneridae</taxon>
        <taxon>Pentapetalae</taxon>
        <taxon>rosids</taxon>
        <taxon>fabids</taxon>
        <taxon>Fabales</taxon>
        <taxon>Fabaceae</taxon>
        <taxon>Papilionoideae</taxon>
        <taxon>50 kb inversion clade</taxon>
        <taxon>dalbergioids sensu lato</taxon>
        <taxon>Dalbergieae</taxon>
        <taxon>Pterocarpus clade</taxon>
        <taxon>Stylosanthes</taxon>
    </lineage>
</organism>
<evidence type="ECO:0000313" key="2">
    <source>
        <dbReference type="EMBL" id="MED6121108.1"/>
    </source>
</evidence>
<keyword evidence="3" id="KW-1185">Reference proteome</keyword>
<accession>A0ABU6RAW1</accession>
<dbReference type="Proteomes" id="UP001341840">
    <property type="component" value="Unassembled WGS sequence"/>
</dbReference>
<proteinExistence type="predicted"/>
<comment type="caution">
    <text evidence="2">The sequence shown here is derived from an EMBL/GenBank/DDBJ whole genome shotgun (WGS) entry which is preliminary data.</text>
</comment>
<feature type="coiled-coil region" evidence="1">
    <location>
        <begin position="30"/>
        <end position="97"/>
    </location>
</feature>
<evidence type="ECO:0000313" key="3">
    <source>
        <dbReference type="Proteomes" id="UP001341840"/>
    </source>
</evidence>
<gene>
    <name evidence="2" type="ORF">PIB30_027178</name>
</gene>
<reference evidence="2 3" key="1">
    <citation type="journal article" date="2023" name="Plants (Basel)">
        <title>Bridging the Gap: Combining Genomics and Transcriptomics Approaches to Understand Stylosanthes scabra, an Orphan Legume from the Brazilian Caatinga.</title>
        <authorList>
            <person name="Ferreira-Neto J.R.C."/>
            <person name="da Silva M.D."/>
            <person name="Binneck E."/>
            <person name="de Melo N.F."/>
            <person name="da Silva R.H."/>
            <person name="de Melo A.L.T.M."/>
            <person name="Pandolfi V."/>
            <person name="Bustamante F.O."/>
            <person name="Brasileiro-Vidal A.C."/>
            <person name="Benko-Iseppon A.M."/>
        </authorList>
    </citation>
    <scope>NUCLEOTIDE SEQUENCE [LARGE SCALE GENOMIC DNA]</scope>
    <source>
        <tissue evidence="2">Leaves</tissue>
    </source>
</reference>
<name>A0ABU6RAW1_9FABA</name>